<dbReference type="Gene3D" id="3.40.50.300">
    <property type="entry name" value="P-loop containing nucleotide triphosphate hydrolases"/>
    <property type="match status" value="1"/>
</dbReference>
<evidence type="ECO:0000256" key="5">
    <source>
        <dbReference type="ARBA" id="ARBA00022932"/>
    </source>
</evidence>
<protein>
    <recommendedName>
        <fullName evidence="1">DNA-directed DNA polymerase</fullName>
        <ecNumber evidence="1">2.7.7.7</ecNumber>
    </recommendedName>
</protein>
<evidence type="ECO:0000256" key="7">
    <source>
        <dbReference type="ARBA" id="ARBA00049244"/>
    </source>
</evidence>
<gene>
    <name evidence="9" type="primary">holA</name>
    <name evidence="9" type="ORF">GII36_00700</name>
</gene>
<dbReference type="SUPFAM" id="SSF48019">
    <property type="entry name" value="post-AAA+ oligomerization domain-like"/>
    <property type="match status" value="1"/>
</dbReference>
<dbReference type="GO" id="GO:0006261">
    <property type="term" value="P:DNA-templated DNA replication"/>
    <property type="evidence" value="ECO:0007669"/>
    <property type="project" value="TreeGrafter"/>
</dbReference>
<keyword evidence="3 9" id="KW-0548">Nucleotidyltransferase</keyword>
<dbReference type="GO" id="GO:0009360">
    <property type="term" value="C:DNA polymerase III complex"/>
    <property type="evidence" value="ECO:0007669"/>
    <property type="project" value="TreeGrafter"/>
</dbReference>
<keyword evidence="4" id="KW-0235">DNA replication</keyword>
<keyword evidence="5" id="KW-0239">DNA-directed DNA polymerase</keyword>
<dbReference type="EC" id="2.7.7.7" evidence="1"/>
<keyword evidence="2 9" id="KW-0808">Transferase</keyword>
<dbReference type="EMBL" id="CP045921">
    <property type="protein sequence ID" value="QHN42378.1"/>
    <property type="molecule type" value="Genomic_DNA"/>
</dbReference>
<dbReference type="KEGG" id="mama:GII36_00700"/>
<keyword evidence="10" id="KW-1185">Reference proteome</keyword>
<dbReference type="Gene3D" id="1.20.272.10">
    <property type="match status" value="1"/>
</dbReference>
<name>A0A857MJQ8_9BACT</name>
<accession>A0A857MJQ8</accession>
<dbReference type="InterPro" id="IPR048466">
    <property type="entry name" value="DNA_pol3_delta-like_C"/>
</dbReference>
<dbReference type="PANTHER" id="PTHR34388:SF1">
    <property type="entry name" value="DNA POLYMERASE III SUBUNIT DELTA"/>
    <property type="match status" value="1"/>
</dbReference>
<reference evidence="9" key="1">
    <citation type="journal article" date="2021" name="Nat. Microbiol.">
        <title>Cocultivation of an ultrasmall environmental parasitic bacterium with lytic ability against bacteria associated with wastewater foams.</title>
        <authorList>
            <person name="Batinovic S."/>
            <person name="Rose J.J.A."/>
            <person name="Ratcliffe J."/>
            <person name="Seviour R.J."/>
            <person name="Petrovski S."/>
        </authorList>
    </citation>
    <scope>NUCLEOTIDE SEQUENCE</scope>
    <source>
        <strain evidence="9">JR1</strain>
    </source>
</reference>
<feature type="domain" description="DNA polymerase III delta subunit-like C-terminal" evidence="8">
    <location>
        <begin position="187"/>
        <end position="301"/>
    </location>
</feature>
<evidence type="ECO:0000313" key="9">
    <source>
        <dbReference type="EMBL" id="QHN42378.1"/>
    </source>
</evidence>
<evidence type="ECO:0000313" key="10">
    <source>
        <dbReference type="Proteomes" id="UP001059824"/>
    </source>
</evidence>
<evidence type="ECO:0000256" key="1">
    <source>
        <dbReference type="ARBA" id="ARBA00012417"/>
    </source>
</evidence>
<evidence type="ECO:0000256" key="6">
    <source>
        <dbReference type="ARBA" id="ARBA00034754"/>
    </source>
</evidence>
<evidence type="ECO:0000259" key="8">
    <source>
        <dbReference type="Pfam" id="PF21694"/>
    </source>
</evidence>
<dbReference type="InterPro" id="IPR008921">
    <property type="entry name" value="DNA_pol3_clamp-load_cplx_C"/>
</dbReference>
<evidence type="ECO:0000256" key="4">
    <source>
        <dbReference type="ARBA" id="ARBA00022705"/>
    </source>
</evidence>
<sequence length="302" mass="33395">MLARVIIVLTGDNIYEIDQELGRIVAGFNGEVERLDGDSLEVRDLTDIFSGVSLFATERLVVVKRLSENASVWEALASWAEQSSDTILVLVEPKVDKRTKTYKAFAKYVDVRTFAAWGERDTVKAEKWLSDEAVRRDIALAPAAAREIVRRRGVEQYQLVNTLEQLAVLGDITPEIVDTHIEKTPHDNVFELLSAALTGDTIRVRRMIQALRPENDPYMTLGLLASQIFALSGLVLSDKSQADVASDLGVSPYTLRGLTRSAESLDRTQLRVLVGALADADSGLKSSSVDPWVQIEIALTKR</sequence>
<evidence type="ECO:0000256" key="3">
    <source>
        <dbReference type="ARBA" id="ARBA00022695"/>
    </source>
</evidence>
<dbReference type="PANTHER" id="PTHR34388">
    <property type="entry name" value="DNA POLYMERASE III SUBUNIT DELTA"/>
    <property type="match status" value="1"/>
</dbReference>
<dbReference type="Proteomes" id="UP001059824">
    <property type="component" value="Chromosome"/>
</dbReference>
<comment type="similarity">
    <text evidence="6">Belongs to the DNA polymerase HolA subunit family.</text>
</comment>
<evidence type="ECO:0000256" key="2">
    <source>
        <dbReference type="ARBA" id="ARBA00022679"/>
    </source>
</evidence>
<dbReference type="AlphaFoldDB" id="A0A857MJQ8"/>
<dbReference type="GO" id="GO:0003677">
    <property type="term" value="F:DNA binding"/>
    <property type="evidence" value="ECO:0007669"/>
    <property type="project" value="InterPro"/>
</dbReference>
<dbReference type="Pfam" id="PF21694">
    <property type="entry name" value="DNA_pol3_delta_C"/>
    <property type="match status" value="1"/>
</dbReference>
<dbReference type="GO" id="GO:0003887">
    <property type="term" value="F:DNA-directed DNA polymerase activity"/>
    <property type="evidence" value="ECO:0007669"/>
    <property type="project" value="UniProtKB-KW"/>
</dbReference>
<comment type="catalytic activity">
    <reaction evidence="7">
        <text>DNA(n) + a 2'-deoxyribonucleoside 5'-triphosphate = DNA(n+1) + diphosphate</text>
        <dbReference type="Rhea" id="RHEA:22508"/>
        <dbReference type="Rhea" id="RHEA-COMP:17339"/>
        <dbReference type="Rhea" id="RHEA-COMP:17340"/>
        <dbReference type="ChEBI" id="CHEBI:33019"/>
        <dbReference type="ChEBI" id="CHEBI:61560"/>
        <dbReference type="ChEBI" id="CHEBI:173112"/>
        <dbReference type="EC" id="2.7.7.7"/>
    </reaction>
</comment>
<proteinExistence type="inferred from homology"/>
<dbReference type="InterPro" id="IPR027417">
    <property type="entry name" value="P-loop_NTPase"/>
</dbReference>
<dbReference type="InterPro" id="IPR005790">
    <property type="entry name" value="DNA_polIII_delta"/>
</dbReference>
<dbReference type="NCBIfam" id="TIGR01128">
    <property type="entry name" value="holA"/>
    <property type="match status" value="1"/>
</dbReference>
<organism evidence="9 10">
    <name type="scientific">Candidatus Mycosynbacter amalyticus</name>
    <dbReference type="NCBI Taxonomy" id="2665156"/>
    <lineage>
        <taxon>Bacteria</taxon>
        <taxon>Candidatus Saccharimonadota</taxon>
        <taxon>Candidatus Saccharimonadota incertae sedis</taxon>
        <taxon>Candidatus Mycosynbacter</taxon>
    </lineage>
</organism>